<dbReference type="EMBL" id="MAVT02000500">
    <property type="protein sequence ID" value="POS75344.1"/>
    <property type="molecule type" value="Genomic_DNA"/>
</dbReference>
<keyword evidence="1" id="KW-0472">Membrane</keyword>
<organism evidence="3 4">
    <name type="scientific">Diaporthe helianthi</name>
    <dbReference type="NCBI Taxonomy" id="158607"/>
    <lineage>
        <taxon>Eukaryota</taxon>
        <taxon>Fungi</taxon>
        <taxon>Dikarya</taxon>
        <taxon>Ascomycota</taxon>
        <taxon>Pezizomycotina</taxon>
        <taxon>Sordariomycetes</taxon>
        <taxon>Sordariomycetidae</taxon>
        <taxon>Diaporthales</taxon>
        <taxon>Diaporthaceae</taxon>
        <taxon>Diaporthe</taxon>
    </lineage>
</organism>
<dbReference type="AlphaFoldDB" id="A0A2P5HYL4"/>
<evidence type="ECO:0000256" key="1">
    <source>
        <dbReference type="SAM" id="Phobius"/>
    </source>
</evidence>
<dbReference type="Gene3D" id="2.70.50.70">
    <property type="match status" value="1"/>
</dbReference>
<accession>A0A2P5HYL4</accession>
<evidence type="ECO:0000256" key="2">
    <source>
        <dbReference type="SAM" id="SignalP"/>
    </source>
</evidence>
<protein>
    <submittedName>
        <fullName evidence="3">Endoglucanase</fullName>
    </submittedName>
</protein>
<comment type="caution">
    <text evidence="3">The sequence shown here is derived from an EMBL/GenBank/DDBJ whole genome shotgun (WGS) entry which is preliminary data.</text>
</comment>
<feature type="transmembrane region" description="Helical" evidence="1">
    <location>
        <begin position="273"/>
        <end position="294"/>
    </location>
</feature>
<feature type="chain" id="PRO_5015123988" evidence="2">
    <location>
        <begin position="22"/>
        <end position="309"/>
    </location>
</feature>
<sequence>MANIIIQWTTVAAALVMQAGAHTLMQNPIPFPSQLKSNGPMNKDGSNWPCSGETEFDPNGIMNIWDRGSTQHLQAMGGASHGGGSCQISVTYDLKPTVESTWRVIHSIQGGCPIRNLTDTNYGDSATTVLPDVFNFTIPDWLPLGRAVMAWTWYGRWSVPEMFMNCAPIMVLGGRGPNTPASLDISRDDTELMAAWNRAPLMFEANNGNGCWTANKGSCVEFPEPGESLEINAECPIDRENMFTGTCGPRQRLAELRRPSFDGLPSGMSQRPFLSMFFIMVAGLLCAAVVAVVLRRKRSGHVYKRISQI</sequence>
<keyword evidence="2" id="KW-0732">Signal</keyword>
<proteinExistence type="predicted"/>
<name>A0A2P5HYL4_DIAHE</name>
<dbReference type="PANTHER" id="PTHR36182">
    <property type="entry name" value="PROTEIN, PUTATIVE (AFU_ORTHOLOGUE AFUA_6G10930)-RELATED"/>
    <property type="match status" value="1"/>
</dbReference>
<dbReference type="OrthoDB" id="2342176at2759"/>
<evidence type="ECO:0000313" key="3">
    <source>
        <dbReference type="EMBL" id="POS75344.1"/>
    </source>
</evidence>
<keyword evidence="1" id="KW-0812">Transmembrane</keyword>
<dbReference type="PANTHER" id="PTHR36182:SF2">
    <property type="entry name" value="LYTIC POLYSACCHARIDE MONOOXYGENASE"/>
    <property type="match status" value="1"/>
</dbReference>
<evidence type="ECO:0000313" key="4">
    <source>
        <dbReference type="Proteomes" id="UP000094444"/>
    </source>
</evidence>
<keyword evidence="1" id="KW-1133">Transmembrane helix</keyword>
<dbReference type="Proteomes" id="UP000094444">
    <property type="component" value="Unassembled WGS sequence"/>
</dbReference>
<gene>
    <name evidence="3" type="ORF">DHEL01_v206256</name>
</gene>
<reference evidence="3" key="1">
    <citation type="submission" date="2017-09" db="EMBL/GenBank/DDBJ databases">
        <title>Polyketide synthases of a Diaporthe helianthi virulent isolate.</title>
        <authorList>
            <person name="Baroncelli R."/>
        </authorList>
    </citation>
    <scope>NUCLEOTIDE SEQUENCE [LARGE SCALE GENOMIC DNA]</scope>
    <source>
        <strain evidence="3">7/96</strain>
    </source>
</reference>
<dbReference type="InParanoid" id="A0A2P5HYL4"/>
<feature type="signal peptide" evidence="2">
    <location>
        <begin position="1"/>
        <end position="21"/>
    </location>
</feature>
<keyword evidence="4" id="KW-1185">Reference proteome</keyword>